<dbReference type="PROSITE" id="PS51745">
    <property type="entry name" value="PB1"/>
    <property type="match status" value="1"/>
</dbReference>
<comment type="similarity">
    <text evidence="3 10">Belongs to the Aux/IAA family.</text>
</comment>
<keyword evidence="9 10" id="KW-0927">Auxin signaling pathway</keyword>
<evidence type="ECO:0000313" key="14">
    <source>
        <dbReference type="Proteomes" id="UP000036987"/>
    </source>
</evidence>
<feature type="compositionally biased region" description="Basic and acidic residues" evidence="11">
    <location>
        <begin position="57"/>
        <end position="74"/>
    </location>
</feature>
<dbReference type="STRING" id="29655.A0A0K9P075"/>
<evidence type="ECO:0000256" key="5">
    <source>
        <dbReference type="ARBA" id="ARBA00022491"/>
    </source>
</evidence>
<dbReference type="InterPro" id="IPR003311">
    <property type="entry name" value="AUX_IAA"/>
</dbReference>
<sequence length="210" mass="23363">MSTMESEVVSGFDFQDTELKLGLPGVAGGVVRPTGLDCSDRKRGFSQTVELTLGNNKESDSSSADDDRSVESLESKVSGHGKPSAAKAQVVGWPPVRSFRKNALKSCKYVKVAVDGAPYLRKVDLETYNGYQQLLTALEEMFSCFTIRYSPDERRLVDQVNGMEYVPTYEDKEGDWMLVGDVPWKMFVESCKRLRLMKSTEAVNLAPRTP</sequence>
<organism evidence="13 14">
    <name type="scientific">Zostera marina</name>
    <name type="common">Eelgrass</name>
    <dbReference type="NCBI Taxonomy" id="29655"/>
    <lineage>
        <taxon>Eukaryota</taxon>
        <taxon>Viridiplantae</taxon>
        <taxon>Streptophyta</taxon>
        <taxon>Embryophyta</taxon>
        <taxon>Tracheophyta</taxon>
        <taxon>Spermatophyta</taxon>
        <taxon>Magnoliopsida</taxon>
        <taxon>Liliopsida</taxon>
        <taxon>Zosteraceae</taxon>
        <taxon>Zostera</taxon>
    </lineage>
</organism>
<dbReference type="EMBL" id="LFYR01001368">
    <property type="protein sequence ID" value="KMZ62384.1"/>
    <property type="molecule type" value="Genomic_DNA"/>
</dbReference>
<feature type="region of interest" description="Disordered" evidence="11">
    <location>
        <begin position="49"/>
        <end position="88"/>
    </location>
</feature>
<evidence type="ECO:0000259" key="12">
    <source>
        <dbReference type="PROSITE" id="PS51745"/>
    </source>
</evidence>
<evidence type="ECO:0000313" key="13">
    <source>
        <dbReference type="EMBL" id="KMZ62384.1"/>
    </source>
</evidence>
<dbReference type="OMA" id="LCAFEEM"/>
<keyword evidence="6 10" id="KW-0805">Transcription regulation</keyword>
<name>A0A0K9P075_ZOSMR</name>
<dbReference type="Gene3D" id="3.10.20.90">
    <property type="entry name" value="Phosphatidylinositol 3-kinase Catalytic Subunit, Chain A, domain 1"/>
    <property type="match status" value="1"/>
</dbReference>
<dbReference type="GO" id="GO:0006355">
    <property type="term" value="P:regulation of DNA-templated transcription"/>
    <property type="evidence" value="ECO:0007669"/>
    <property type="project" value="InterPro"/>
</dbReference>
<accession>A0A0K9P075</accession>
<keyword evidence="5 10" id="KW-0678">Repressor</keyword>
<dbReference type="GO" id="GO:0005634">
    <property type="term" value="C:nucleus"/>
    <property type="evidence" value="ECO:0007669"/>
    <property type="project" value="UniProtKB-SubCell"/>
</dbReference>
<evidence type="ECO:0000256" key="7">
    <source>
        <dbReference type="ARBA" id="ARBA00023163"/>
    </source>
</evidence>
<dbReference type="PANTHER" id="PTHR31734:SF34">
    <property type="entry name" value="AUXIN-RESPONSIVE PROTEIN IAA15"/>
    <property type="match status" value="1"/>
</dbReference>
<dbReference type="OrthoDB" id="1287782at2759"/>
<evidence type="ECO:0000256" key="4">
    <source>
        <dbReference type="ARBA" id="ARBA00011726"/>
    </source>
</evidence>
<comment type="subunit">
    <text evidence="4 10">Homodimers and heterodimers.</text>
</comment>
<dbReference type="Pfam" id="PF02309">
    <property type="entry name" value="AUX_IAA"/>
    <property type="match status" value="1"/>
</dbReference>
<keyword evidence="7 10" id="KW-0804">Transcription</keyword>
<keyword evidence="8 10" id="KW-0539">Nucleus</keyword>
<evidence type="ECO:0000256" key="3">
    <source>
        <dbReference type="ARBA" id="ARBA00006728"/>
    </source>
</evidence>
<dbReference type="GO" id="GO:0009734">
    <property type="term" value="P:auxin-activated signaling pathway"/>
    <property type="evidence" value="ECO:0007669"/>
    <property type="project" value="UniProtKB-UniRule"/>
</dbReference>
<comment type="subcellular location">
    <subcellularLocation>
        <location evidence="2 10">Nucleus</location>
    </subcellularLocation>
</comment>
<evidence type="ECO:0000256" key="6">
    <source>
        <dbReference type="ARBA" id="ARBA00023015"/>
    </source>
</evidence>
<feature type="domain" description="PB1" evidence="12">
    <location>
        <begin position="107"/>
        <end position="199"/>
    </location>
</feature>
<dbReference type="InterPro" id="IPR033389">
    <property type="entry name" value="AUX/IAA_dom"/>
</dbReference>
<dbReference type="SUPFAM" id="SSF54277">
    <property type="entry name" value="CAD &amp; PB1 domains"/>
    <property type="match status" value="1"/>
</dbReference>
<comment type="caution">
    <text evidence="13">The sequence shown here is derived from an EMBL/GenBank/DDBJ whole genome shotgun (WGS) entry which is preliminary data.</text>
</comment>
<dbReference type="PANTHER" id="PTHR31734">
    <property type="entry name" value="AUXIN-RESPONSIVE PROTEIN IAA17"/>
    <property type="match status" value="1"/>
</dbReference>
<dbReference type="AlphaFoldDB" id="A0A0K9P075"/>
<dbReference type="InterPro" id="IPR053793">
    <property type="entry name" value="PB1-like"/>
</dbReference>
<dbReference type="Proteomes" id="UP000036987">
    <property type="component" value="Unassembled WGS sequence"/>
</dbReference>
<evidence type="ECO:0000256" key="9">
    <source>
        <dbReference type="ARBA" id="ARBA00023294"/>
    </source>
</evidence>
<gene>
    <name evidence="13" type="ORF">ZOSMA_46G00590</name>
</gene>
<reference evidence="14" key="1">
    <citation type="journal article" date="2016" name="Nature">
        <title>The genome of the seagrass Zostera marina reveals angiosperm adaptation to the sea.</title>
        <authorList>
            <person name="Olsen J.L."/>
            <person name="Rouze P."/>
            <person name="Verhelst B."/>
            <person name="Lin Y.-C."/>
            <person name="Bayer T."/>
            <person name="Collen J."/>
            <person name="Dattolo E."/>
            <person name="De Paoli E."/>
            <person name="Dittami S."/>
            <person name="Maumus F."/>
            <person name="Michel G."/>
            <person name="Kersting A."/>
            <person name="Lauritano C."/>
            <person name="Lohaus R."/>
            <person name="Toepel M."/>
            <person name="Tonon T."/>
            <person name="Vanneste K."/>
            <person name="Amirebrahimi M."/>
            <person name="Brakel J."/>
            <person name="Bostroem C."/>
            <person name="Chovatia M."/>
            <person name="Grimwood J."/>
            <person name="Jenkins J.W."/>
            <person name="Jueterbock A."/>
            <person name="Mraz A."/>
            <person name="Stam W.T."/>
            <person name="Tice H."/>
            <person name="Bornberg-Bauer E."/>
            <person name="Green P.J."/>
            <person name="Pearson G.A."/>
            <person name="Procaccini G."/>
            <person name="Duarte C.M."/>
            <person name="Schmutz J."/>
            <person name="Reusch T.B.H."/>
            <person name="Van de Peer Y."/>
        </authorList>
    </citation>
    <scope>NUCLEOTIDE SEQUENCE [LARGE SCALE GENOMIC DNA]</scope>
    <source>
        <strain evidence="14">cv. Finnish</strain>
    </source>
</reference>
<protein>
    <recommendedName>
        <fullName evidence="10">Auxin-responsive protein</fullName>
    </recommendedName>
</protein>
<keyword evidence="14" id="KW-1185">Reference proteome</keyword>
<evidence type="ECO:0000256" key="8">
    <source>
        <dbReference type="ARBA" id="ARBA00023242"/>
    </source>
</evidence>
<evidence type="ECO:0000256" key="1">
    <source>
        <dbReference type="ARBA" id="ARBA00002159"/>
    </source>
</evidence>
<comment type="function">
    <text evidence="1 10">Aux/IAA proteins are short-lived transcriptional factors that function as repressors of early auxin response genes at low auxin concentrations.</text>
</comment>
<dbReference type="FunFam" id="3.10.20.90:FF:000078">
    <property type="entry name" value="Auxin-responsive protein"/>
    <property type="match status" value="1"/>
</dbReference>
<evidence type="ECO:0000256" key="10">
    <source>
        <dbReference type="RuleBase" id="RU004549"/>
    </source>
</evidence>
<evidence type="ECO:0000256" key="2">
    <source>
        <dbReference type="ARBA" id="ARBA00004123"/>
    </source>
</evidence>
<evidence type="ECO:0000256" key="11">
    <source>
        <dbReference type="SAM" id="MobiDB-lite"/>
    </source>
</evidence>
<proteinExistence type="inferred from homology"/>